<sequence>MEQGELEKMTYAEAIGELERIVKEMQSETCGIDNLSRYTSRSLELLKFCKAKLLSTDEELKKILSELEE</sequence>
<keyword evidence="4 7" id="KW-0378">Hydrolase</keyword>
<dbReference type="SUPFAM" id="SSF116842">
    <property type="entry name" value="XseB-like"/>
    <property type="match status" value="1"/>
</dbReference>
<dbReference type="AlphaFoldDB" id="A0A9D1LFJ1"/>
<keyword evidence="5" id="KW-0269">Exonuclease</keyword>
<dbReference type="GO" id="GO:0006308">
    <property type="term" value="P:DNA catabolic process"/>
    <property type="evidence" value="ECO:0007669"/>
    <property type="project" value="UniProtKB-UniRule"/>
</dbReference>
<dbReference type="Pfam" id="PF02609">
    <property type="entry name" value="Exonuc_VII_S"/>
    <property type="match status" value="1"/>
</dbReference>
<dbReference type="Proteomes" id="UP000824076">
    <property type="component" value="Unassembled WGS sequence"/>
</dbReference>
<evidence type="ECO:0000256" key="6">
    <source>
        <dbReference type="NCBIfam" id="TIGR01280"/>
    </source>
</evidence>
<dbReference type="InterPro" id="IPR003761">
    <property type="entry name" value="Exonuc_VII_S"/>
</dbReference>
<keyword evidence="3" id="KW-0540">Nuclease</keyword>
<dbReference type="GO" id="GO:0009318">
    <property type="term" value="C:exodeoxyribonuclease VII complex"/>
    <property type="evidence" value="ECO:0007669"/>
    <property type="project" value="UniProtKB-UniRule"/>
</dbReference>
<proteinExistence type="inferred from homology"/>
<dbReference type="EC" id="3.1.11.6" evidence="6"/>
<dbReference type="GO" id="GO:0008855">
    <property type="term" value="F:exodeoxyribonuclease VII activity"/>
    <property type="evidence" value="ECO:0007669"/>
    <property type="project" value="UniProtKB-UniRule"/>
</dbReference>
<reference evidence="7" key="2">
    <citation type="journal article" date="2021" name="PeerJ">
        <title>Extensive microbial diversity within the chicken gut microbiome revealed by metagenomics and culture.</title>
        <authorList>
            <person name="Gilroy R."/>
            <person name="Ravi A."/>
            <person name="Getino M."/>
            <person name="Pursley I."/>
            <person name="Horton D.L."/>
            <person name="Alikhan N.F."/>
            <person name="Baker D."/>
            <person name="Gharbi K."/>
            <person name="Hall N."/>
            <person name="Watson M."/>
            <person name="Adriaenssens E.M."/>
            <person name="Foster-Nyarko E."/>
            <person name="Jarju S."/>
            <person name="Secka A."/>
            <person name="Antonio M."/>
            <person name="Oren A."/>
            <person name="Chaudhuri R.R."/>
            <person name="La Ragione R."/>
            <person name="Hildebrand F."/>
            <person name="Pallen M.J."/>
        </authorList>
    </citation>
    <scope>NUCLEOTIDE SEQUENCE</scope>
    <source>
        <strain evidence="7">17073</strain>
    </source>
</reference>
<dbReference type="EMBL" id="DVMS01000108">
    <property type="protein sequence ID" value="HIU38773.1"/>
    <property type="molecule type" value="Genomic_DNA"/>
</dbReference>
<keyword evidence="2" id="KW-0963">Cytoplasm</keyword>
<evidence type="ECO:0000256" key="5">
    <source>
        <dbReference type="ARBA" id="ARBA00022839"/>
    </source>
</evidence>
<gene>
    <name evidence="7" type="primary">xseB</name>
    <name evidence="7" type="ORF">IAD18_03780</name>
</gene>
<accession>A0A9D1LFJ1</accession>
<evidence type="ECO:0000256" key="4">
    <source>
        <dbReference type="ARBA" id="ARBA00022801"/>
    </source>
</evidence>
<organism evidence="7 8">
    <name type="scientific">Candidatus Limisoma intestinavium</name>
    <dbReference type="NCBI Taxonomy" id="2840856"/>
    <lineage>
        <taxon>Bacteria</taxon>
        <taxon>Pseudomonadati</taxon>
        <taxon>Bacteroidota</taxon>
        <taxon>Bacteroidia</taxon>
        <taxon>Bacteroidales</taxon>
        <taxon>Candidatus Limisoma</taxon>
    </lineage>
</organism>
<evidence type="ECO:0000256" key="2">
    <source>
        <dbReference type="ARBA" id="ARBA00022490"/>
    </source>
</evidence>
<evidence type="ECO:0000313" key="8">
    <source>
        <dbReference type="Proteomes" id="UP000824076"/>
    </source>
</evidence>
<comment type="similarity">
    <text evidence="1">Belongs to the XseB family.</text>
</comment>
<evidence type="ECO:0000313" key="7">
    <source>
        <dbReference type="EMBL" id="HIU38773.1"/>
    </source>
</evidence>
<name>A0A9D1LFJ1_9BACT</name>
<dbReference type="InterPro" id="IPR037004">
    <property type="entry name" value="Exonuc_VII_ssu_sf"/>
</dbReference>
<evidence type="ECO:0000256" key="3">
    <source>
        <dbReference type="ARBA" id="ARBA00022722"/>
    </source>
</evidence>
<protein>
    <recommendedName>
        <fullName evidence="6">Exodeoxyribonuclease VII small subunit</fullName>
        <ecNumber evidence="6">3.1.11.6</ecNumber>
    </recommendedName>
</protein>
<dbReference type="Gene3D" id="1.10.287.1040">
    <property type="entry name" value="Exonuclease VII, small subunit"/>
    <property type="match status" value="1"/>
</dbReference>
<dbReference type="NCBIfam" id="TIGR01280">
    <property type="entry name" value="xseB"/>
    <property type="match status" value="1"/>
</dbReference>
<evidence type="ECO:0000256" key="1">
    <source>
        <dbReference type="ARBA" id="ARBA00009998"/>
    </source>
</evidence>
<reference evidence="7" key="1">
    <citation type="submission" date="2020-10" db="EMBL/GenBank/DDBJ databases">
        <authorList>
            <person name="Gilroy R."/>
        </authorList>
    </citation>
    <scope>NUCLEOTIDE SEQUENCE</scope>
    <source>
        <strain evidence="7">17073</strain>
    </source>
</reference>
<comment type="caution">
    <text evidence="7">The sequence shown here is derived from an EMBL/GenBank/DDBJ whole genome shotgun (WGS) entry which is preliminary data.</text>
</comment>